<organism evidence="2 3">
    <name type="scientific">Glossina austeni</name>
    <name type="common">Savannah tsetse fly</name>
    <dbReference type="NCBI Taxonomy" id="7395"/>
    <lineage>
        <taxon>Eukaryota</taxon>
        <taxon>Metazoa</taxon>
        <taxon>Ecdysozoa</taxon>
        <taxon>Arthropoda</taxon>
        <taxon>Hexapoda</taxon>
        <taxon>Insecta</taxon>
        <taxon>Pterygota</taxon>
        <taxon>Neoptera</taxon>
        <taxon>Endopterygota</taxon>
        <taxon>Diptera</taxon>
        <taxon>Brachycera</taxon>
        <taxon>Muscomorpha</taxon>
        <taxon>Hippoboscoidea</taxon>
        <taxon>Glossinidae</taxon>
        <taxon>Glossina</taxon>
    </lineage>
</organism>
<evidence type="ECO:0000313" key="2">
    <source>
        <dbReference type="EnsemblMetazoa" id="GAUT024107-PA"/>
    </source>
</evidence>
<keyword evidence="1" id="KW-1133">Transmembrane helix</keyword>
<evidence type="ECO:0000256" key="1">
    <source>
        <dbReference type="SAM" id="Phobius"/>
    </source>
</evidence>
<dbReference type="VEuPathDB" id="VectorBase:GAUT024107"/>
<dbReference type="AlphaFoldDB" id="A0A1A9V319"/>
<reference evidence="2" key="1">
    <citation type="submission" date="2020-05" db="UniProtKB">
        <authorList>
            <consortium name="EnsemblMetazoa"/>
        </authorList>
    </citation>
    <scope>IDENTIFICATION</scope>
    <source>
        <strain evidence="2">TTRI</strain>
    </source>
</reference>
<dbReference type="EnsemblMetazoa" id="GAUT024107-RA">
    <property type="protein sequence ID" value="GAUT024107-PA"/>
    <property type="gene ID" value="GAUT024107"/>
</dbReference>
<keyword evidence="3" id="KW-1185">Reference proteome</keyword>
<keyword evidence="1" id="KW-0812">Transmembrane</keyword>
<evidence type="ECO:0000313" key="3">
    <source>
        <dbReference type="Proteomes" id="UP000078200"/>
    </source>
</evidence>
<feature type="transmembrane region" description="Helical" evidence="1">
    <location>
        <begin position="43"/>
        <end position="60"/>
    </location>
</feature>
<accession>A0A1A9V319</accession>
<protein>
    <submittedName>
        <fullName evidence="2">Uncharacterized protein</fullName>
    </submittedName>
</protein>
<keyword evidence="1" id="KW-0472">Membrane</keyword>
<proteinExistence type="predicted"/>
<dbReference type="Proteomes" id="UP000078200">
    <property type="component" value="Unassembled WGS sequence"/>
</dbReference>
<sequence length="142" mass="16241">MVEKVAYVHRLGIASSNLIYILKSLAQTKHQLGKIYTSTRFKSVVLLFALITLHGHLLPYDNSFQVIRLLVQPSTNHRTIATTIEDKIHSSLMSSHERMDLLNISYLIQSIDYKGKYHGMLGFRCSIELTTRISTTHRQVDV</sequence>
<name>A0A1A9V319_GLOAU</name>